<organism evidence="2 3">
    <name type="scientific">Longimycelium tulufanense</name>
    <dbReference type="NCBI Taxonomy" id="907463"/>
    <lineage>
        <taxon>Bacteria</taxon>
        <taxon>Bacillati</taxon>
        <taxon>Actinomycetota</taxon>
        <taxon>Actinomycetes</taxon>
        <taxon>Pseudonocardiales</taxon>
        <taxon>Pseudonocardiaceae</taxon>
        <taxon>Longimycelium</taxon>
    </lineage>
</organism>
<reference evidence="2" key="1">
    <citation type="journal article" date="2014" name="Int. J. Syst. Evol. Microbiol.">
        <title>Complete genome sequence of Corynebacterium casei LMG S-19264T (=DSM 44701T), isolated from a smear-ripened cheese.</title>
        <authorList>
            <consortium name="US DOE Joint Genome Institute (JGI-PGF)"/>
            <person name="Walter F."/>
            <person name="Albersmeier A."/>
            <person name="Kalinowski J."/>
            <person name="Ruckert C."/>
        </authorList>
    </citation>
    <scope>NUCLEOTIDE SEQUENCE</scope>
    <source>
        <strain evidence="2">CGMCC 4.5737</strain>
    </source>
</reference>
<dbReference type="Pfam" id="PF19450">
    <property type="entry name" value="DUF5988"/>
    <property type="match status" value="1"/>
</dbReference>
<evidence type="ECO:0000313" key="3">
    <source>
        <dbReference type="Proteomes" id="UP000637578"/>
    </source>
</evidence>
<evidence type="ECO:0000256" key="1">
    <source>
        <dbReference type="SAM" id="MobiDB-lite"/>
    </source>
</evidence>
<comment type="caution">
    <text evidence="2">The sequence shown here is derived from an EMBL/GenBank/DDBJ whole genome shotgun (WGS) entry which is preliminary data.</text>
</comment>
<name>A0A8J3FWD4_9PSEU</name>
<dbReference type="AlphaFoldDB" id="A0A8J3FWD4"/>
<reference evidence="2" key="2">
    <citation type="submission" date="2020-09" db="EMBL/GenBank/DDBJ databases">
        <authorList>
            <person name="Sun Q."/>
            <person name="Zhou Y."/>
        </authorList>
    </citation>
    <scope>NUCLEOTIDE SEQUENCE</scope>
    <source>
        <strain evidence="2">CGMCC 4.5737</strain>
    </source>
</reference>
<dbReference type="RefSeq" id="WP_189059883.1">
    <property type="nucleotide sequence ID" value="NZ_BMMK01000019.1"/>
</dbReference>
<keyword evidence="3" id="KW-1185">Reference proteome</keyword>
<evidence type="ECO:0000313" key="2">
    <source>
        <dbReference type="EMBL" id="GGM65443.1"/>
    </source>
</evidence>
<proteinExistence type="predicted"/>
<dbReference type="EMBL" id="BMMK01000019">
    <property type="protein sequence ID" value="GGM65443.1"/>
    <property type="molecule type" value="Genomic_DNA"/>
</dbReference>
<accession>A0A8J3FWD4</accession>
<feature type="region of interest" description="Disordered" evidence="1">
    <location>
        <begin position="1"/>
        <end position="22"/>
    </location>
</feature>
<dbReference type="Proteomes" id="UP000637578">
    <property type="component" value="Unassembled WGS sequence"/>
</dbReference>
<sequence length="68" mass="7708">MSNAVKAVLEGGPEDLPERIVPITPPGVELKIQFKGGYEHFKVTPRHEDTSEGRLPVYEWFERTEVAE</sequence>
<dbReference type="InterPro" id="IPR046030">
    <property type="entry name" value="DUF5988"/>
</dbReference>
<gene>
    <name evidence="2" type="ORF">GCM10012275_39980</name>
</gene>
<protein>
    <submittedName>
        <fullName evidence="2">Uncharacterized protein</fullName>
    </submittedName>
</protein>